<proteinExistence type="evidence at transcript level"/>
<organism evidence="2">
    <name type="scientific">Hordeum vulgare subsp. vulgare</name>
    <name type="common">Domesticated barley</name>
    <dbReference type="NCBI Taxonomy" id="112509"/>
    <lineage>
        <taxon>Eukaryota</taxon>
        <taxon>Viridiplantae</taxon>
        <taxon>Streptophyta</taxon>
        <taxon>Embryophyta</taxon>
        <taxon>Tracheophyta</taxon>
        <taxon>Spermatophyta</taxon>
        <taxon>Magnoliopsida</taxon>
        <taxon>Liliopsida</taxon>
        <taxon>Poales</taxon>
        <taxon>Poaceae</taxon>
        <taxon>BOP clade</taxon>
        <taxon>Pooideae</taxon>
        <taxon>Triticodae</taxon>
        <taxon>Triticeae</taxon>
        <taxon>Hordeinae</taxon>
        <taxon>Hordeum</taxon>
    </lineage>
</organism>
<reference evidence="2" key="1">
    <citation type="journal article" date="2011" name="Plant Physiol.">
        <title>Comprehensive sequence analysis of 24,783 barley full-length cDNAs derived from 12 clone libraries.</title>
        <authorList>
            <person name="Matsumoto T."/>
            <person name="Tanaka T."/>
            <person name="Sakai H."/>
            <person name="Amano N."/>
            <person name="Kanamori H."/>
            <person name="Kurita K."/>
            <person name="Kikuta A."/>
            <person name="Kamiya K."/>
            <person name="Yamamoto M."/>
            <person name="Ikawa H."/>
            <person name="Fujii N."/>
            <person name="Hori K."/>
            <person name="Itoh T."/>
            <person name="Sato K."/>
        </authorList>
    </citation>
    <scope>NUCLEOTIDE SEQUENCE</scope>
    <source>
        <tissue evidence="2">Shoot</tissue>
    </source>
</reference>
<evidence type="ECO:0000256" key="1">
    <source>
        <dbReference type="SAM" id="Phobius"/>
    </source>
</evidence>
<evidence type="ECO:0000313" key="2">
    <source>
        <dbReference type="EMBL" id="BAJ92919.1"/>
    </source>
</evidence>
<dbReference type="EMBL" id="AK361715">
    <property type="protein sequence ID" value="BAJ92919.1"/>
    <property type="molecule type" value="mRNA"/>
</dbReference>
<dbReference type="AlphaFoldDB" id="F2DCU8"/>
<protein>
    <submittedName>
        <fullName evidence="2">Predicted protein</fullName>
    </submittedName>
</protein>
<keyword evidence="1" id="KW-0472">Membrane</keyword>
<feature type="transmembrane region" description="Helical" evidence="1">
    <location>
        <begin position="18"/>
        <end position="41"/>
    </location>
</feature>
<name>F2DCU8_HORVV</name>
<accession>F2DCU8</accession>
<sequence length="48" mass="5556">MHRPLPLLPLTEIANLDYFFFCYCCYSGIMVDFGISLIYVCDPTKSML</sequence>
<keyword evidence="1" id="KW-0812">Transmembrane</keyword>
<keyword evidence="1" id="KW-1133">Transmembrane helix</keyword>